<gene>
    <name evidence="2" type="ORF">ACFS6J_20350</name>
</gene>
<name>A0ABW6B6H4_9SPHI</name>
<organism evidence="2 3">
    <name type="scientific">Olivibacter jilunii</name>
    <dbReference type="NCBI Taxonomy" id="985016"/>
    <lineage>
        <taxon>Bacteria</taxon>
        <taxon>Pseudomonadati</taxon>
        <taxon>Bacteroidota</taxon>
        <taxon>Sphingobacteriia</taxon>
        <taxon>Sphingobacteriales</taxon>
        <taxon>Sphingobacteriaceae</taxon>
        <taxon>Olivibacter</taxon>
    </lineage>
</organism>
<reference evidence="3" key="1">
    <citation type="journal article" date="2019" name="Int. J. Syst. Evol. Microbiol.">
        <title>The Global Catalogue of Microorganisms (GCM) 10K type strain sequencing project: providing services to taxonomists for standard genome sequencing and annotation.</title>
        <authorList>
            <consortium name="The Broad Institute Genomics Platform"/>
            <consortium name="The Broad Institute Genome Sequencing Center for Infectious Disease"/>
            <person name="Wu L."/>
            <person name="Ma J."/>
        </authorList>
    </citation>
    <scope>NUCLEOTIDE SEQUENCE [LARGE SCALE GENOMIC DNA]</scope>
    <source>
        <strain evidence="3">KCTC 23098</strain>
    </source>
</reference>
<dbReference type="EMBL" id="JBHUPA010000016">
    <property type="protein sequence ID" value="MFD2964168.1"/>
    <property type="molecule type" value="Genomic_DNA"/>
</dbReference>
<proteinExistence type="predicted"/>
<dbReference type="GO" id="GO:0016757">
    <property type="term" value="F:glycosyltransferase activity"/>
    <property type="evidence" value="ECO:0007669"/>
    <property type="project" value="UniProtKB-KW"/>
</dbReference>
<accession>A0ABW6B6H4</accession>
<keyword evidence="2" id="KW-0328">Glycosyltransferase</keyword>
<dbReference type="InterPro" id="IPR055259">
    <property type="entry name" value="YkvP/CgeB_Glyco_trans-like"/>
</dbReference>
<dbReference type="Pfam" id="PF13524">
    <property type="entry name" value="Glyco_trans_1_2"/>
    <property type="match status" value="1"/>
</dbReference>
<sequence length="328" mass="39088">MKVAYVFHQNNKYTYAADTIALGFKRVFLDIGAEFRFFNTAKLSKLGFEKLKLRLYDPDLIFTSMENIHLLPLDSLKQKKLVLWGQFYTPCNYEEQLHAITAETKSLLNKYKDKHDILVWSQHDDDINDQFFSEYEKELCLKFIQLLHGADKTLFLPPLAQPTHDFIWIGNIWHRKTRYNATIEPLKKDYPNFWEFTEHARLSPDEILAKQLYRQSYFAPNIHTDAQVQYRILINERVFSSSIQGAFQICDNPLARKYFSEEELIIAQHVENYREILTYFKNHPKERLNMINRMTKKILKEHTYHHRVYEIFRAYGIHSPSLLSHLAS</sequence>
<evidence type="ECO:0000259" key="1">
    <source>
        <dbReference type="Pfam" id="PF13524"/>
    </source>
</evidence>
<dbReference type="Proteomes" id="UP001597560">
    <property type="component" value="Unassembled WGS sequence"/>
</dbReference>
<keyword evidence="3" id="KW-1185">Reference proteome</keyword>
<evidence type="ECO:0000313" key="2">
    <source>
        <dbReference type="EMBL" id="MFD2964168.1"/>
    </source>
</evidence>
<dbReference type="EC" id="2.4.-.-" evidence="2"/>
<dbReference type="RefSeq" id="WP_377612310.1">
    <property type="nucleotide sequence ID" value="NZ_JBHUPA010000016.1"/>
</dbReference>
<evidence type="ECO:0000313" key="3">
    <source>
        <dbReference type="Proteomes" id="UP001597560"/>
    </source>
</evidence>
<keyword evidence="2" id="KW-0808">Transferase</keyword>
<feature type="domain" description="Spore protein YkvP/CgeB glycosyl transferase-like" evidence="1">
    <location>
        <begin position="163"/>
        <end position="311"/>
    </location>
</feature>
<comment type="caution">
    <text evidence="2">The sequence shown here is derived from an EMBL/GenBank/DDBJ whole genome shotgun (WGS) entry which is preliminary data.</text>
</comment>
<protein>
    <submittedName>
        <fullName evidence="2">Glycosyltransferase</fullName>
        <ecNumber evidence="2">2.4.-.-</ecNumber>
    </submittedName>
</protein>